<gene>
    <name evidence="2" type="ORF">EAI_09927</name>
</gene>
<feature type="region of interest" description="Disordered" evidence="1">
    <location>
        <begin position="14"/>
        <end position="82"/>
    </location>
</feature>
<dbReference type="InParanoid" id="E2BKK9"/>
<dbReference type="Proteomes" id="UP000008237">
    <property type="component" value="Unassembled WGS sequence"/>
</dbReference>
<dbReference type="OrthoDB" id="7612452at2759"/>
<dbReference type="AlphaFoldDB" id="E2BKK9"/>
<organism evidence="3">
    <name type="scientific">Harpegnathos saltator</name>
    <name type="common">Jerdon's jumping ant</name>
    <dbReference type="NCBI Taxonomy" id="610380"/>
    <lineage>
        <taxon>Eukaryota</taxon>
        <taxon>Metazoa</taxon>
        <taxon>Ecdysozoa</taxon>
        <taxon>Arthropoda</taxon>
        <taxon>Hexapoda</taxon>
        <taxon>Insecta</taxon>
        <taxon>Pterygota</taxon>
        <taxon>Neoptera</taxon>
        <taxon>Endopterygota</taxon>
        <taxon>Hymenoptera</taxon>
        <taxon>Apocrita</taxon>
        <taxon>Aculeata</taxon>
        <taxon>Formicoidea</taxon>
        <taxon>Formicidae</taxon>
        <taxon>Ponerinae</taxon>
        <taxon>Ponerini</taxon>
        <taxon>Harpegnathos</taxon>
    </lineage>
</organism>
<evidence type="ECO:0000313" key="3">
    <source>
        <dbReference type="Proteomes" id="UP000008237"/>
    </source>
</evidence>
<name>E2BKK9_HARSA</name>
<keyword evidence="3" id="KW-1185">Reference proteome</keyword>
<evidence type="ECO:0000313" key="2">
    <source>
        <dbReference type="EMBL" id="EFN83771.1"/>
    </source>
</evidence>
<protein>
    <submittedName>
        <fullName evidence="2">Uncharacterized protein</fullName>
    </submittedName>
</protein>
<accession>E2BKK9</accession>
<feature type="compositionally biased region" description="Polar residues" evidence="1">
    <location>
        <begin position="23"/>
        <end position="39"/>
    </location>
</feature>
<proteinExistence type="predicted"/>
<reference evidence="2 3" key="1">
    <citation type="journal article" date="2010" name="Science">
        <title>Genomic comparison of the ants Camponotus floridanus and Harpegnathos saltator.</title>
        <authorList>
            <person name="Bonasio R."/>
            <person name="Zhang G."/>
            <person name="Ye C."/>
            <person name="Mutti N.S."/>
            <person name="Fang X."/>
            <person name="Qin N."/>
            <person name="Donahue G."/>
            <person name="Yang P."/>
            <person name="Li Q."/>
            <person name="Li C."/>
            <person name="Zhang P."/>
            <person name="Huang Z."/>
            <person name="Berger S.L."/>
            <person name="Reinberg D."/>
            <person name="Wang J."/>
            <person name="Liebig J."/>
        </authorList>
    </citation>
    <scope>NUCLEOTIDE SEQUENCE [LARGE SCALE GENOMIC DNA]</scope>
    <source>
        <strain evidence="2 3">R22 G/1</strain>
    </source>
</reference>
<dbReference type="EMBL" id="GL448813">
    <property type="protein sequence ID" value="EFN83771.1"/>
    <property type="molecule type" value="Genomic_DNA"/>
</dbReference>
<evidence type="ECO:0000256" key="1">
    <source>
        <dbReference type="SAM" id="MobiDB-lite"/>
    </source>
</evidence>
<sequence>MKKELEEVKEMLRGIREAPVHRTVSSPPSKHLGNASQNAGEAPQRMASAPSPLIRVEKERAITPPMGDMMEEEEVPIGVIDV</sequence>